<evidence type="ECO:0000313" key="3">
    <source>
        <dbReference type="EnsemblPlants" id="PNT71887"/>
    </source>
</evidence>
<organism evidence="2">
    <name type="scientific">Brachypodium distachyon</name>
    <name type="common">Purple false brome</name>
    <name type="synonym">Trachynia distachya</name>
    <dbReference type="NCBI Taxonomy" id="15368"/>
    <lineage>
        <taxon>Eukaryota</taxon>
        <taxon>Viridiplantae</taxon>
        <taxon>Streptophyta</taxon>
        <taxon>Embryophyta</taxon>
        <taxon>Tracheophyta</taxon>
        <taxon>Spermatophyta</taxon>
        <taxon>Magnoliopsida</taxon>
        <taxon>Liliopsida</taxon>
        <taxon>Poales</taxon>
        <taxon>Poaceae</taxon>
        <taxon>BOP clade</taxon>
        <taxon>Pooideae</taxon>
        <taxon>Stipodae</taxon>
        <taxon>Brachypodieae</taxon>
        <taxon>Brachypodium</taxon>
    </lineage>
</organism>
<dbReference type="SUPFAM" id="SSF57756">
    <property type="entry name" value="Retrovirus zinc finger-like domains"/>
    <property type="match status" value="1"/>
</dbReference>
<dbReference type="AlphaFoldDB" id="A0A2K2DC85"/>
<feature type="domain" description="CCHC-type" evidence="1">
    <location>
        <begin position="281"/>
        <end position="297"/>
    </location>
</feature>
<sequence length="366" mass="38982">MSQGDSRPGNYFSGHQPNRSFVLGFHEGPPKAGFQNSNSPCLLAGPEGPCFFLSFSRCSPAEGATRLPAYSDGAPAFSTGQRSSPMSGCAHCAVPDVSARLSCPVPLVGLRQALEGCPVPGLDSASSVGPRAAPSVPMSAIASALPAASRSRAPHGPVPGQHVSSVLHGPAPDPTSSFRKRPLTLDVLAPGILPSPFVPVQWLSHNVSSSPIPRFDSPITGSDPPLPNVVALDSQATVSSVQPVNPLSYAQTLASPSPYILPSPSRPLSSPIPASPNFLRRCHRCLATDHQVADCRDPERCRRCWSFGHRQSSCPSLRSQTSLLVHLFCWEYALEAIMYDVIPNVFINIIKLSLFEHLICIIEYVI</sequence>
<evidence type="ECO:0000259" key="1">
    <source>
        <dbReference type="SMART" id="SM00343"/>
    </source>
</evidence>
<name>A0A2K2DC85_BRADI</name>
<keyword evidence="4" id="KW-1185">Reference proteome</keyword>
<dbReference type="SMART" id="SM00343">
    <property type="entry name" value="ZnF_C2HC"/>
    <property type="match status" value="2"/>
</dbReference>
<dbReference type="OrthoDB" id="2391219at2759"/>
<evidence type="ECO:0000313" key="4">
    <source>
        <dbReference type="Proteomes" id="UP000008810"/>
    </source>
</evidence>
<protein>
    <recommendedName>
        <fullName evidence="1">CCHC-type domain-containing protein</fullName>
    </recommendedName>
</protein>
<evidence type="ECO:0000313" key="2">
    <source>
        <dbReference type="EMBL" id="PNT71887.1"/>
    </source>
</evidence>
<dbReference type="InterPro" id="IPR001878">
    <property type="entry name" value="Znf_CCHC"/>
</dbReference>
<dbReference type="InParanoid" id="A0A2K2DC85"/>
<dbReference type="Gramene" id="PNT71887">
    <property type="protein sequence ID" value="PNT71887"/>
    <property type="gene ID" value="BRADI_2g36873v3"/>
</dbReference>
<accession>A0A2K2DC85</accession>
<dbReference type="GO" id="GO:0003727">
    <property type="term" value="F:single-stranded RNA binding"/>
    <property type="evidence" value="ECO:0000318"/>
    <property type="project" value="GO_Central"/>
</dbReference>
<dbReference type="GO" id="GO:0008270">
    <property type="term" value="F:zinc ion binding"/>
    <property type="evidence" value="ECO:0007669"/>
    <property type="project" value="InterPro"/>
</dbReference>
<dbReference type="Gene3D" id="4.10.60.10">
    <property type="entry name" value="Zinc finger, CCHC-type"/>
    <property type="match status" value="1"/>
</dbReference>
<dbReference type="GO" id="GO:2000767">
    <property type="term" value="P:positive regulation of cytoplasmic translation"/>
    <property type="evidence" value="ECO:0000318"/>
    <property type="project" value="GO_Central"/>
</dbReference>
<reference evidence="2 3" key="1">
    <citation type="journal article" date="2010" name="Nature">
        <title>Genome sequencing and analysis of the model grass Brachypodium distachyon.</title>
        <authorList>
            <consortium name="International Brachypodium Initiative"/>
        </authorList>
    </citation>
    <scope>NUCLEOTIDE SEQUENCE [LARGE SCALE GENOMIC DNA]</scope>
    <source>
        <strain evidence="2 3">Bd21</strain>
    </source>
</reference>
<dbReference type="GO" id="GO:0005737">
    <property type="term" value="C:cytoplasm"/>
    <property type="evidence" value="ECO:0000318"/>
    <property type="project" value="GO_Central"/>
</dbReference>
<reference evidence="2" key="2">
    <citation type="submission" date="2017-06" db="EMBL/GenBank/DDBJ databases">
        <title>WGS assembly of Brachypodium distachyon.</title>
        <authorList>
            <consortium name="The International Brachypodium Initiative"/>
            <person name="Lucas S."/>
            <person name="Harmon-Smith M."/>
            <person name="Lail K."/>
            <person name="Tice H."/>
            <person name="Grimwood J."/>
            <person name="Bruce D."/>
            <person name="Barry K."/>
            <person name="Shu S."/>
            <person name="Lindquist E."/>
            <person name="Wang M."/>
            <person name="Pitluck S."/>
            <person name="Vogel J.P."/>
            <person name="Garvin D.F."/>
            <person name="Mockler T.C."/>
            <person name="Schmutz J."/>
            <person name="Rokhsar D."/>
            <person name="Bevan M.W."/>
        </authorList>
    </citation>
    <scope>NUCLEOTIDE SEQUENCE</scope>
    <source>
        <strain evidence="2">Bd21</strain>
    </source>
</reference>
<dbReference type="GO" id="GO:0003729">
    <property type="term" value="F:mRNA binding"/>
    <property type="evidence" value="ECO:0000318"/>
    <property type="project" value="GO_Central"/>
</dbReference>
<dbReference type="GO" id="GO:0045182">
    <property type="term" value="F:translation regulator activity"/>
    <property type="evidence" value="ECO:0000318"/>
    <property type="project" value="GO_Central"/>
</dbReference>
<reference evidence="3" key="3">
    <citation type="submission" date="2018-08" db="UniProtKB">
        <authorList>
            <consortium name="EnsemblPlants"/>
        </authorList>
    </citation>
    <scope>IDENTIFICATION</scope>
    <source>
        <strain evidence="3">cv. Bd21</strain>
    </source>
</reference>
<proteinExistence type="predicted"/>
<feature type="domain" description="CCHC-type" evidence="1">
    <location>
        <begin position="300"/>
        <end position="316"/>
    </location>
</feature>
<gene>
    <name evidence="2" type="ORF">BRADI_2g36873v3</name>
</gene>
<dbReference type="EMBL" id="CM000881">
    <property type="protein sequence ID" value="PNT71887.1"/>
    <property type="molecule type" value="Genomic_DNA"/>
</dbReference>
<dbReference type="EnsemblPlants" id="PNT71887">
    <property type="protein sequence ID" value="PNT71887"/>
    <property type="gene ID" value="BRADI_2g36873v3"/>
</dbReference>
<dbReference type="Proteomes" id="UP000008810">
    <property type="component" value="Chromosome 2"/>
</dbReference>
<dbReference type="InterPro" id="IPR036875">
    <property type="entry name" value="Znf_CCHC_sf"/>
</dbReference>